<keyword evidence="1" id="KW-0496">Mitochondrion</keyword>
<comment type="caution">
    <text evidence="1">The sequence shown here is derived from an EMBL/GenBank/DDBJ whole genome shotgun (WGS) entry which is preliminary data.</text>
</comment>
<dbReference type="AlphaFoldDB" id="A0A117NGA5"/>
<geneLocation type="mitochondrion" evidence="1"/>
<dbReference type="EMBL" id="LKAM01000011">
    <property type="protein sequence ID" value="KUM46490.1"/>
    <property type="molecule type" value="Genomic_DNA"/>
</dbReference>
<protein>
    <submittedName>
        <fullName evidence="1">Uncharacterized protein</fullName>
    </submittedName>
</protein>
<sequence length="123" mass="13824">MHAFLSLFVRVTGDPRSFLVAILPFLMGGKATATMDTDTAATTDTDMAADTELTHQAYIHIRHLDYIAFIYSVPEQEALGYPESHSNIPIMIRMPGGPRERGYMICCLPRRYMPPEEVVYAKV</sequence>
<organism evidence="1">
    <name type="scientific">Picea glauca</name>
    <name type="common">White spruce</name>
    <name type="synonym">Pinus glauca</name>
    <dbReference type="NCBI Taxonomy" id="3330"/>
    <lineage>
        <taxon>Eukaryota</taxon>
        <taxon>Viridiplantae</taxon>
        <taxon>Streptophyta</taxon>
        <taxon>Embryophyta</taxon>
        <taxon>Tracheophyta</taxon>
        <taxon>Spermatophyta</taxon>
        <taxon>Pinopsida</taxon>
        <taxon>Pinidae</taxon>
        <taxon>Conifers I</taxon>
        <taxon>Pinales</taxon>
        <taxon>Pinaceae</taxon>
        <taxon>Picea</taxon>
    </lineage>
</organism>
<proteinExistence type="predicted"/>
<evidence type="ECO:0000313" key="1">
    <source>
        <dbReference type="EMBL" id="KUM46490.1"/>
    </source>
</evidence>
<accession>A0A117NGA5</accession>
<reference evidence="1" key="1">
    <citation type="journal article" date="2015" name="Genome Biol. Evol.">
        <title>Organellar Genomes of White Spruce (Picea glauca): Assembly and Annotation.</title>
        <authorList>
            <person name="Jackman S.D."/>
            <person name="Warren R.L."/>
            <person name="Gibb E.A."/>
            <person name="Vandervalk B.P."/>
            <person name="Mohamadi H."/>
            <person name="Chu J."/>
            <person name="Raymond A."/>
            <person name="Pleasance S."/>
            <person name="Coope R."/>
            <person name="Wildung M.R."/>
            <person name="Ritland C.E."/>
            <person name="Bousquet J."/>
            <person name="Jones S.J."/>
            <person name="Bohlmann J."/>
            <person name="Birol I."/>
        </authorList>
    </citation>
    <scope>NUCLEOTIDE SEQUENCE [LARGE SCALE GENOMIC DNA]</scope>
    <source>
        <tissue evidence="1">Flushing bud</tissue>
    </source>
</reference>
<name>A0A117NGA5_PICGL</name>
<gene>
    <name evidence="1" type="ORF">ABT39_MTgene1591</name>
</gene>